<evidence type="ECO:0000313" key="1">
    <source>
        <dbReference type="EMBL" id="GGO87449.1"/>
    </source>
</evidence>
<dbReference type="EMBL" id="BMNI01000002">
    <property type="protein sequence ID" value="GGO87449.1"/>
    <property type="molecule type" value="Genomic_DNA"/>
</dbReference>
<organism evidence="1 2">
    <name type="scientific">Nocardioides phosphati</name>
    <dbReference type="NCBI Taxonomy" id="1867775"/>
    <lineage>
        <taxon>Bacteria</taxon>
        <taxon>Bacillati</taxon>
        <taxon>Actinomycetota</taxon>
        <taxon>Actinomycetes</taxon>
        <taxon>Propionibacteriales</taxon>
        <taxon>Nocardioidaceae</taxon>
        <taxon>Nocardioides</taxon>
    </lineage>
</organism>
<sequence>MPDTVITVSRRAALGGATVAVAATAGCQWGPPDSVSAPAAKRDADATTVDHLVAEIAAQARLVADVATTHVGLATALGPLTALHRAHLAVLTDQAPAAPSVMVPARPDAALAAVRRGEAGLQRSLTAGARKAASGPLARSLASMAAGVAMHLAAAPTPRSASKGGQA</sequence>
<dbReference type="RefSeq" id="WP_188783107.1">
    <property type="nucleotide sequence ID" value="NZ_BMNI01000002.1"/>
</dbReference>
<keyword evidence="2" id="KW-1185">Reference proteome</keyword>
<protein>
    <recommendedName>
        <fullName evidence="3">DUF4439 domain-containing protein</fullName>
    </recommendedName>
</protein>
<reference evidence="2" key="1">
    <citation type="journal article" date="2019" name="Int. J. Syst. Evol. Microbiol.">
        <title>The Global Catalogue of Microorganisms (GCM) 10K type strain sequencing project: providing services to taxonomists for standard genome sequencing and annotation.</title>
        <authorList>
            <consortium name="The Broad Institute Genomics Platform"/>
            <consortium name="The Broad Institute Genome Sequencing Center for Infectious Disease"/>
            <person name="Wu L."/>
            <person name="Ma J."/>
        </authorList>
    </citation>
    <scope>NUCLEOTIDE SEQUENCE [LARGE SCALE GENOMIC DNA]</scope>
    <source>
        <strain evidence="2">CGMCC 4.7371</strain>
    </source>
</reference>
<name>A0ABQ2N8U5_9ACTN</name>
<dbReference type="InterPro" id="IPR006311">
    <property type="entry name" value="TAT_signal"/>
</dbReference>
<comment type="caution">
    <text evidence="1">The sequence shown here is derived from an EMBL/GenBank/DDBJ whole genome shotgun (WGS) entry which is preliminary data.</text>
</comment>
<dbReference type="PROSITE" id="PS51318">
    <property type="entry name" value="TAT"/>
    <property type="match status" value="1"/>
</dbReference>
<gene>
    <name evidence="1" type="ORF">GCM10011584_12110</name>
</gene>
<evidence type="ECO:0008006" key="3">
    <source>
        <dbReference type="Google" id="ProtNLM"/>
    </source>
</evidence>
<evidence type="ECO:0000313" key="2">
    <source>
        <dbReference type="Proteomes" id="UP000655410"/>
    </source>
</evidence>
<dbReference type="Proteomes" id="UP000655410">
    <property type="component" value="Unassembled WGS sequence"/>
</dbReference>
<proteinExistence type="predicted"/>
<accession>A0ABQ2N8U5</accession>